<evidence type="ECO:0000313" key="1">
    <source>
        <dbReference type="EMBL" id="KKL09378.1"/>
    </source>
</evidence>
<protein>
    <submittedName>
        <fullName evidence="1">Uncharacterized protein</fullName>
    </submittedName>
</protein>
<accession>A0A0F9DBF0</accession>
<reference evidence="1" key="1">
    <citation type="journal article" date="2015" name="Nature">
        <title>Complex archaea that bridge the gap between prokaryotes and eukaryotes.</title>
        <authorList>
            <person name="Spang A."/>
            <person name="Saw J.H."/>
            <person name="Jorgensen S.L."/>
            <person name="Zaremba-Niedzwiedzka K."/>
            <person name="Martijn J."/>
            <person name="Lind A.E."/>
            <person name="van Eijk R."/>
            <person name="Schleper C."/>
            <person name="Guy L."/>
            <person name="Ettema T.J."/>
        </authorList>
    </citation>
    <scope>NUCLEOTIDE SEQUENCE</scope>
</reference>
<name>A0A0F9DBF0_9ZZZZ</name>
<gene>
    <name evidence="1" type="ORF">LCGC14_2566440</name>
</gene>
<proteinExistence type="predicted"/>
<comment type="caution">
    <text evidence="1">The sequence shown here is derived from an EMBL/GenBank/DDBJ whole genome shotgun (WGS) entry which is preliminary data.</text>
</comment>
<dbReference type="EMBL" id="LAZR01042507">
    <property type="protein sequence ID" value="KKL09378.1"/>
    <property type="molecule type" value="Genomic_DNA"/>
</dbReference>
<dbReference type="AlphaFoldDB" id="A0A0F9DBF0"/>
<sequence>MPFHRTLARAFTRVGKGIGRGLARRPEFEATGLTLEPGREPFTQDLGGLQPQQFPGIRPEVGTRTLTAQGAPAGVSAIADFLTGFGGGPQAALKQQQQRSLGIQQRLQNRYRREKQNLVLSWPT</sequence>
<organism evidence="1">
    <name type="scientific">marine sediment metagenome</name>
    <dbReference type="NCBI Taxonomy" id="412755"/>
    <lineage>
        <taxon>unclassified sequences</taxon>
        <taxon>metagenomes</taxon>
        <taxon>ecological metagenomes</taxon>
    </lineage>
</organism>